<comment type="subcellular location">
    <subcellularLocation>
        <location evidence="1">Endoplasmic reticulum</location>
    </subcellularLocation>
</comment>
<dbReference type="Pfam" id="PF00262">
    <property type="entry name" value="Calreticulin"/>
    <property type="match status" value="1"/>
</dbReference>
<dbReference type="GO" id="GO:0051082">
    <property type="term" value="F:unfolded protein binding"/>
    <property type="evidence" value="ECO:0007669"/>
    <property type="project" value="InterPro"/>
</dbReference>
<protein>
    <submittedName>
        <fullName evidence="6">Calreticulin</fullName>
    </submittedName>
</protein>
<evidence type="ECO:0000256" key="5">
    <source>
        <dbReference type="SAM" id="MobiDB-lite"/>
    </source>
</evidence>
<organism evidence="6">
    <name type="scientific">Hymenolepis diminuta</name>
    <name type="common">Rat tapeworm</name>
    <dbReference type="NCBI Taxonomy" id="6216"/>
    <lineage>
        <taxon>Eukaryota</taxon>
        <taxon>Metazoa</taxon>
        <taxon>Spiralia</taxon>
        <taxon>Lophotrochozoa</taxon>
        <taxon>Platyhelminthes</taxon>
        <taxon>Cestoda</taxon>
        <taxon>Eucestoda</taxon>
        <taxon>Cyclophyllidea</taxon>
        <taxon>Hymenolepididae</taxon>
        <taxon>Hymenolepis</taxon>
    </lineage>
</organism>
<proteinExistence type="inferred from homology"/>
<dbReference type="GO" id="GO:0036503">
    <property type="term" value="P:ERAD pathway"/>
    <property type="evidence" value="ECO:0007669"/>
    <property type="project" value="TreeGrafter"/>
</dbReference>
<dbReference type="SUPFAM" id="SSF49899">
    <property type="entry name" value="Concanavalin A-like lectins/glucanases"/>
    <property type="match status" value="1"/>
</dbReference>
<comment type="similarity">
    <text evidence="2 4">Belongs to the calreticulin family.</text>
</comment>
<dbReference type="PANTHER" id="PTHR11073:SF2">
    <property type="entry name" value="CALRETICULIN"/>
    <property type="match status" value="1"/>
</dbReference>
<evidence type="ECO:0000256" key="3">
    <source>
        <dbReference type="ARBA" id="ARBA00022824"/>
    </source>
</evidence>
<evidence type="ECO:0000256" key="4">
    <source>
        <dbReference type="RuleBase" id="RU362126"/>
    </source>
</evidence>
<dbReference type="InterPro" id="IPR013320">
    <property type="entry name" value="ConA-like_dom_sf"/>
</dbReference>
<name>A0A0R3SLH5_HYMDI</name>
<evidence type="ECO:0000313" key="6">
    <source>
        <dbReference type="WBParaSite" id="HDID_0000579001-mRNA-1"/>
    </source>
</evidence>
<accession>A0A0R3SLH5</accession>
<dbReference type="GO" id="GO:0006457">
    <property type="term" value="P:protein folding"/>
    <property type="evidence" value="ECO:0007669"/>
    <property type="project" value="InterPro"/>
</dbReference>
<dbReference type="PANTHER" id="PTHR11073">
    <property type="entry name" value="CALRETICULIN AND CALNEXIN"/>
    <property type="match status" value="1"/>
</dbReference>
<feature type="compositionally biased region" description="Basic and acidic residues" evidence="5">
    <location>
        <begin position="120"/>
        <end position="130"/>
    </location>
</feature>
<evidence type="ECO:0000256" key="1">
    <source>
        <dbReference type="ARBA" id="ARBA00004240"/>
    </source>
</evidence>
<keyword evidence="3 4" id="KW-0256">Endoplasmic reticulum</keyword>
<dbReference type="InterPro" id="IPR001580">
    <property type="entry name" value="Calret/calnex"/>
</dbReference>
<feature type="region of interest" description="Disordered" evidence="5">
    <location>
        <begin position="108"/>
        <end position="130"/>
    </location>
</feature>
<keyword evidence="4" id="KW-0143">Chaperone</keyword>
<dbReference type="WBParaSite" id="HDID_0000579001-mRNA-1">
    <property type="protein sequence ID" value="HDID_0000579001-mRNA-1"/>
    <property type="gene ID" value="HDID_0000579001"/>
</dbReference>
<dbReference type="GO" id="GO:0005789">
    <property type="term" value="C:endoplasmic reticulum membrane"/>
    <property type="evidence" value="ECO:0007669"/>
    <property type="project" value="TreeGrafter"/>
</dbReference>
<dbReference type="Gene3D" id="2.60.120.200">
    <property type="match status" value="1"/>
</dbReference>
<sequence length="130" mass="15177">LNTTEPARFYRLSAPFNDILKNKDKNMCLQFTVKYPLGADCSGGYVKLIGGDFKQDEFNGETPYEIIRATFLTYLSSLVILNERNEKNWKEHFIAEEKLKEQLEFTIEPATKAEDEDLSEHETEVKREQY</sequence>
<evidence type="ECO:0000256" key="2">
    <source>
        <dbReference type="ARBA" id="ARBA00010983"/>
    </source>
</evidence>
<dbReference type="STRING" id="6216.A0A0R3SLH5"/>
<reference evidence="6" key="1">
    <citation type="submission" date="2017-02" db="UniProtKB">
        <authorList>
            <consortium name="WormBaseParasite"/>
        </authorList>
    </citation>
    <scope>IDENTIFICATION</scope>
</reference>
<dbReference type="GO" id="GO:0005509">
    <property type="term" value="F:calcium ion binding"/>
    <property type="evidence" value="ECO:0007669"/>
    <property type="project" value="InterPro"/>
</dbReference>
<dbReference type="AlphaFoldDB" id="A0A0R3SLH5"/>